<dbReference type="Gene3D" id="3.30.565.10">
    <property type="entry name" value="Histidine kinase-like ATPase, C-terminal domain"/>
    <property type="match status" value="1"/>
</dbReference>
<feature type="domain" description="Histidine kinase" evidence="9">
    <location>
        <begin position="563"/>
        <end position="754"/>
    </location>
</feature>
<name>A0A6B9ZHZ8_9BACT</name>
<dbReference type="Gene3D" id="3.30.450.20">
    <property type="entry name" value="PAS domain"/>
    <property type="match status" value="1"/>
</dbReference>
<dbReference type="Proteomes" id="UP000476411">
    <property type="component" value="Chromosome"/>
</dbReference>
<dbReference type="Pfam" id="PF13374">
    <property type="entry name" value="TPR_10"/>
    <property type="match status" value="1"/>
</dbReference>
<dbReference type="KEGG" id="chih:GWR21_16400"/>
<dbReference type="SUPFAM" id="SSF55874">
    <property type="entry name" value="ATPase domain of HSP90 chaperone/DNA topoisomerase II/histidine kinase"/>
    <property type="match status" value="1"/>
</dbReference>
<dbReference type="PROSITE" id="PS50109">
    <property type="entry name" value="HIS_KIN"/>
    <property type="match status" value="1"/>
</dbReference>
<dbReference type="SUPFAM" id="SSF48452">
    <property type="entry name" value="TPR-like"/>
    <property type="match status" value="2"/>
</dbReference>
<keyword evidence="8" id="KW-1133">Transmembrane helix</keyword>
<evidence type="ECO:0000256" key="7">
    <source>
        <dbReference type="ARBA" id="ARBA00022840"/>
    </source>
</evidence>
<dbReference type="InterPro" id="IPR011495">
    <property type="entry name" value="Sig_transdc_His_kin_sub2_dim/P"/>
</dbReference>
<feature type="transmembrane region" description="Helical" evidence="8">
    <location>
        <begin position="500"/>
        <end position="519"/>
    </location>
</feature>
<dbReference type="AlphaFoldDB" id="A0A6B9ZHZ8"/>
<evidence type="ECO:0000256" key="2">
    <source>
        <dbReference type="ARBA" id="ARBA00012438"/>
    </source>
</evidence>
<evidence type="ECO:0000256" key="8">
    <source>
        <dbReference type="SAM" id="Phobius"/>
    </source>
</evidence>
<dbReference type="Pfam" id="PF13181">
    <property type="entry name" value="TPR_8"/>
    <property type="match status" value="1"/>
</dbReference>
<dbReference type="InterPro" id="IPR003594">
    <property type="entry name" value="HATPase_dom"/>
</dbReference>
<organism evidence="10 11">
    <name type="scientific">Chitinophaga agri</name>
    <dbReference type="NCBI Taxonomy" id="2703787"/>
    <lineage>
        <taxon>Bacteria</taxon>
        <taxon>Pseudomonadati</taxon>
        <taxon>Bacteroidota</taxon>
        <taxon>Chitinophagia</taxon>
        <taxon>Chitinophagales</taxon>
        <taxon>Chitinophagaceae</taxon>
        <taxon>Chitinophaga</taxon>
    </lineage>
</organism>
<comment type="catalytic activity">
    <reaction evidence="1">
        <text>ATP + protein L-histidine = ADP + protein N-phospho-L-histidine.</text>
        <dbReference type="EC" id="2.7.13.3"/>
    </reaction>
</comment>
<evidence type="ECO:0000256" key="3">
    <source>
        <dbReference type="ARBA" id="ARBA00022553"/>
    </source>
</evidence>
<evidence type="ECO:0000313" key="11">
    <source>
        <dbReference type="Proteomes" id="UP000476411"/>
    </source>
</evidence>
<protein>
    <recommendedName>
        <fullName evidence="2">histidine kinase</fullName>
        <ecNumber evidence="2">2.7.13.3</ecNumber>
    </recommendedName>
</protein>
<dbReference type="Pfam" id="PF07568">
    <property type="entry name" value="HisKA_2"/>
    <property type="match status" value="1"/>
</dbReference>
<dbReference type="SMART" id="SM00387">
    <property type="entry name" value="HATPase_c"/>
    <property type="match status" value="1"/>
</dbReference>
<evidence type="ECO:0000256" key="5">
    <source>
        <dbReference type="ARBA" id="ARBA00022741"/>
    </source>
</evidence>
<dbReference type="InterPro" id="IPR005467">
    <property type="entry name" value="His_kinase_dom"/>
</dbReference>
<dbReference type="RefSeq" id="WP_162332799.1">
    <property type="nucleotide sequence ID" value="NZ_CP048113.1"/>
</dbReference>
<dbReference type="InterPro" id="IPR036890">
    <property type="entry name" value="HATPase_C_sf"/>
</dbReference>
<dbReference type="Gene3D" id="1.25.40.10">
    <property type="entry name" value="Tetratricopeptide repeat domain"/>
    <property type="match status" value="2"/>
</dbReference>
<dbReference type="InterPro" id="IPR011990">
    <property type="entry name" value="TPR-like_helical_dom_sf"/>
</dbReference>
<sequence>MNRLLILSYCIVGCLFTCMAQERGLPSRNILQQLLLKATPDTADITALLAAGETYLLRPGCLRSDMDSAALFAEKVLKAGIAGKEPSWEARGHLLLSAIYREPGDTKRGKGYIRQAIAIFNRLHEKAGLADSYVELSNYYSADENSELREKIRYHQLAADLYAAAGMKRKQAQTLHTLGDYYTLVPDQKAARDVLLQALALYKETGFTSLQGVYDLLGVAYNQLGDHNNALKYALLSVRTAEAMKDSTGQLCATYNRLGMIYYDMGSAKESMTYYRKAWEVAVRLKDTVSIQILACNFAHSSIRLGTISEGLGLLKEVERRYPPKRMDTDIWLNSAILGCYVKSGRYEQGRPYAQHLEVLGKGVEKADPKLEHIHGPLIKYYLGIRQYAKARTYAAAMADMALKQGHLSVLASSYNGWFKADSALGLYADAIRHYQLYKKYNDSLFNITKSRQISQLQLQFDAEQKDQAIQLKQQNIELLTREGMLQKAELQKARVTRNVIIIGAGMLVMLLLLGYNRYQLKQRSNQQMKAQQQEINEQNVVLQHLIQSQHKLIEEKEWLLKEIHHRVKNNLQIVMSLLNTQAALLDDKDALNAIRESRSRMQTISLIHQKLYQSDDMALIDMRTYIHDLTVYLKDGFSGMARISFDLRIAPVKMDVSLAVPVGLILNEAINNAMKFAFSSSGTITVSLQQTGKDKMTLVVADNGKGLPEAPLPAGKRSMGMTLMQTLCEQLGGTLNIESRNGVIITVNFIYQEKQPVTGPVTQREGVPDYA</sequence>
<keyword evidence="5" id="KW-0547">Nucleotide-binding</keyword>
<keyword evidence="3" id="KW-0597">Phosphoprotein</keyword>
<dbReference type="GO" id="GO:0005524">
    <property type="term" value="F:ATP binding"/>
    <property type="evidence" value="ECO:0007669"/>
    <property type="project" value="UniProtKB-KW"/>
</dbReference>
<dbReference type="EC" id="2.7.13.3" evidence="2"/>
<keyword evidence="11" id="KW-1185">Reference proteome</keyword>
<dbReference type="GO" id="GO:0004673">
    <property type="term" value="F:protein histidine kinase activity"/>
    <property type="evidence" value="ECO:0007669"/>
    <property type="project" value="UniProtKB-EC"/>
</dbReference>
<accession>A0A6B9ZHZ8</accession>
<keyword evidence="8" id="KW-0812">Transmembrane</keyword>
<proteinExistence type="predicted"/>
<keyword evidence="8" id="KW-0472">Membrane</keyword>
<dbReference type="InterPro" id="IPR019734">
    <property type="entry name" value="TPR_rpt"/>
</dbReference>
<evidence type="ECO:0000256" key="6">
    <source>
        <dbReference type="ARBA" id="ARBA00022777"/>
    </source>
</evidence>
<evidence type="ECO:0000313" key="10">
    <source>
        <dbReference type="EMBL" id="QHS61121.1"/>
    </source>
</evidence>
<evidence type="ECO:0000256" key="4">
    <source>
        <dbReference type="ARBA" id="ARBA00022679"/>
    </source>
</evidence>
<keyword evidence="6" id="KW-0418">Kinase</keyword>
<dbReference type="PANTHER" id="PTHR41523">
    <property type="entry name" value="TWO-COMPONENT SYSTEM SENSOR PROTEIN"/>
    <property type="match status" value="1"/>
</dbReference>
<keyword evidence="7" id="KW-0067">ATP-binding</keyword>
<keyword evidence="4" id="KW-0808">Transferase</keyword>
<evidence type="ECO:0000259" key="9">
    <source>
        <dbReference type="PROSITE" id="PS50109"/>
    </source>
</evidence>
<dbReference type="EMBL" id="CP048113">
    <property type="protein sequence ID" value="QHS61121.1"/>
    <property type="molecule type" value="Genomic_DNA"/>
</dbReference>
<dbReference type="PANTHER" id="PTHR41523:SF8">
    <property type="entry name" value="ETHYLENE RESPONSE SENSOR PROTEIN"/>
    <property type="match status" value="1"/>
</dbReference>
<gene>
    <name evidence="10" type="ORF">GWR21_16400</name>
</gene>
<reference evidence="10 11" key="1">
    <citation type="submission" date="2020-01" db="EMBL/GenBank/DDBJ databases">
        <title>Complete genome sequence of Chitinophaga sp. H33E-04 isolated from quinoa roots.</title>
        <authorList>
            <person name="Weon H.-Y."/>
            <person name="Lee S.A."/>
        </authorList>
    </citation>
    <scope>NUCLEOTIDE SEQUENCE [LARGE SCALE GENOMIC DNA]</scope>
    <source>
        <strain evidence="10 11">H33E-04</strain>
    </source>
</reference>
<dbReference type="Pfam" id="PF02518">
    <property type="entry name" value="HATPase_c"/>
    <property type="match status" value="1"/>
</dbReference>
<evidence type="ECO:0000256" key="1">
    <source>
        <dbReference type="ARBA" id="ARBA00000085"/>
    </source>
</evidence>